<keyword evidence="3" id="KW-1185">Reference proteome</keyword>
<comment type="caution">
    <text evidence="2">The sequence shown here is derived from an EMBL/GenBank/DDBJ whole genome shotgun (WGS) entry which is preliminary data.</text>
</comment>
<sequence length="74" mass="8278">MQAILVLHHVENPPYAGRKRLIGRPGIEDIREALLCRDPRAKQPHDEASGWRTDMPTRGGDLEHLISAAAPGRY</sequence>
<dbReference type="Proteomes" id="UP000603200">
    <property type="component" value="Unassembled WGS sequence"/>
</dbReference>
<evidence type="ECO:0000313" key="2">
    <source>
        <dbReference type="EMBL" id="GIE24744.1"/>
    </source>
</evidence>
<proteinExistence type="predicted"/>
<dbReference type="EMBL" id="BOMN01000112">
    <property type="protein sequence ID" value="GIE24744.1"/>
    <property type="molecule type" value="Genomic_DNA"/>
</dbReference>
<gene>
    <name evidence="2" type="ORF">Ahu01nite_078460</name>
</gene>
<feature type="region of interest" description="Disordered" evidence="1">
    <location>
        <begin position="39"/>
        <end position="60"/>
    </location>
</feature>
<feature type="compositionally biased region" description="Basic and acidic residues" evidence="1">
    <location>
        <begin position="39"/>
        <end position="49"/>
    </location>
</feature>
<reference evidence="2 3" key="1">
    <citation type="submission" date="2021-01" db="EMBL/GenBank/DDBJ databases">
        <title>Whole genome shotgun sequence of Actinoplanes humidus NBRC 14915.</title>
        <authorList>
            <person name="Komaki H."/>
            <person name="Tamura T."/>
        </authorList>
    </citation>
    <scope>NUCLEOTIDE SEQUENCE [LARGE SCALE GENOMIC DNA]</scope>
    <source>
        <strain evidence="2 3">NBRC 14915</strain>
    </source>
</reference>
<accession>A0ABQ4A210</accession>
<name>A0ABQ4A210_9ACTN</name>
<evidence type="ECO:0000256" key="1">
    <source>
        <dbReference type="SAM" id="MobiDB-lite"/>
    </source>
</evidence>
<organism evidence="2 3">
    <name type="scientific">Winogradskya humida</name>
    <dbReference type="NCBI Taxonomy" id="113566"/>
    <lineage>
        <taxon>Bacteria</taxon>
        <taxon>Bacillati</taxon>
        <taxon>Actinomycetota</taxon>
        <taxon>Actinomycetes</taxon>
        <taxon>Micromonosporales</taxon>
        <taxon>Micromonosporaceae</taxon>
        <taxon>Winogradskya</taxon>
    </lineage>
</organism>
<protein>
    <submittedName>
        <fullName evidence="2">Uncharacterized protein</fullName>
    </submittedName>
</protein>
<evidence type="ECO:0000313" key="3">
    <source>
        <dbReference type="Proteomes" id="UP000603200"/>
    </source>
</evidence>